<proteinExistence type="predicted"/>
<accession>A0A5C8P3Z7</accession>
<dbReference type="InterPro" id="IPR005302">
    <property type="entry name" value="MoCF_Sase_C"/>
</dbReference>
<dbReference type="EMBL" id="VDUY01000001">
    <property type="protein sequence ID" value="TXL68332.1"/>
    <property type="molecule type" value="Genomic_DNA"/>
</dbReference>
<dbReference type="Gene3D" id="2.40.33.20">
    <property type="entry name" value="PK beta-barrel domain-like"/>
    <property type="match status" value="1"/>
</dbReference>
<protein>
    <submittedName>
        <fullName evidence="2">MOSC domain-containing protein</fullName>
    </submittedName>
</protein>
<reference evidence="2 3" key="1">
    <citation type="submission" date="2019-06" db="EMBL/GenBank/DDBJ databases">
        <title>Quisquiliibacterium sp. nov., isolated from a maize field.</title>
        <authorList>
            <person name="Lin S.-Y."/>
            <person name="Tsai C.-F."/>
            <person name="Young C.-C."/>
        </authorList>
    </citation>
    <scope>NUCLEOTIDE SEQUENCE [LARGE SCALE GENOMIC DNA]</scope>
    <source>
        <strain evidence="2 3">CC-CFT501</strain>
    </source>
</reference>
<dbReference type="PROSITE" id="PS51340">
    <property type="entry name" value="MOSC"/>
    <property type="match status" value="1"/>
</dbReference>
<dbReference type="SUPFAM" id="SSF50800">
    <property type="entry name" value="PK beta-barrel domain-like"/>
    <property type="match status" value="1"/>
</dbReference>
<dbReference type="OrthoDB" id="9786134at2"/>
<evidence type="ECO:0000259" key="1">
    <source>
        <dbReference type="PROSITE" id="PS51340"/>
    </source>
</evidence>
<dbReference type="Pfam" id="PF03473">
    <property type="entry name" value="MOSC"/>
    <property type="match status" value="1"/>
</dbReference>
<keyword evidence="3" id="KW-1185">Reference proteome</keyword>
<dbReference type="GO" id="GO:0030151">
    <property type="term" value="F:molybdenum ion binding"/>
    <property type="evidence" value="ECO:0007669"/>
    <property type="project" value="InterPro"/>
</dbReference>
<sequence length="234" mass="26011">MRAPEHQGPRVSAVLVGRAVPFSRPGSFSAIAKSAVTGPVDAGPEGLRGDEHGDPRVHGGVDKAVHLYAWEHYTAWRAELGPLPVLDRPGAFGENLSTIGLTEDEVCIGDRIRVGTTLLEVTQSRQPCWKLNDRFGVPDMARRLQDTLRSGWYCRVLESGSLQAGDAIELVERPHPGWPLSLLMEMLYRRPLDRGLLARARALPLVMSWQRLIERRLEEGRVEDWSSRLEGPSP</sequence>
<evidence type="ECO:0000313" key="2">
    <source>
        <dbReference type="EMBL" id="TXL68332.1"/>
    </source>
</evidence>
<feature type="domain" description="MOSC" evidence="1">
    <location>
        <begin position="34"/>
        <end position="171"/>
    </location>
</feature>
<dbReference type="PANTHER" id="PTHR30212">
    <property type="entry name" value="PROTEIN YIIM"/>
    <property type="match status" value="1"/>
</dbReference>
<evidence type="ECO:0000313" key="3">
    <source>
        <dbReference type="Proteomes" id="UP000321548"/>
    </source>
</evidence>
<dbReference type="Proteomes" id="UP000321548">
    <property type="component" value="Unassembled WGS sequence"/>
</dbReference>
<organism evidence="2 3">
    <name type="scientific">Zeimonas arvi</name>
    <dbReference type="NCBI Taxonomy" id="2498847"/>
    <lineage>
        <taxon>Bacteria</taxon>
        <taxon>Pseudomonadati</taxon>
        <taxon>Pseudomonadota</taxon>
        <taxon>Betaproteobacteria</taxon>
        <taxon>Burkholderiales</taxon>
        <taxon>Burkholderiaceae</taxon>
        <taxon>Zeimonas</taxon>
    </lineage>
</organism>
<dbReference type="RefSeq" id="WP_147702473.1">
    <property type="nucleotide sequence ID" value="NZ_VDUY01000001.1"/>
</dbReference>
<dbReference type="InterPro" id="IPR005163">
    <property type="entry name" value="Tri_helical_YiiM-like"/>
</dbReference>
<comment type="caution">
    <text evidence="2">The sequence shown here is derived from an EMBL/GenBank/DDBJ whole genome shotgun (WGS) entry which is preliminary data.</text>
</comment>
<name>A0A5C8P3Z7_9BURK</name>
<dbReference type="GO" id="GO:0030170">
    <property type="term" value="F:pyridoxal phosphate binding"/>
    <property type="evidence" value="ECO:0007669"/>
    <property type="project" value="InterPro"/>
</dbReference>
<dbReference type="InterPro" id="IPR011037">
    <property type="entry name" value="Pyrv_Knase-like_insert_dom_sf"/>
</dbReference>
<dbReference type="Pfam" id="PF03475">
    <property type="entry name" value="YiiM_3-alpha"/>
    <property type="match status" value="1"/>
</dbReference>
<dbReference type="PANTHER" id="PTHR30212:SF2">
    <property type="entry name" value="PROTEIN YIIM"/>
    <property type="match status" value="1"/>
</dbReference>
<gene>
    <name evidence="2" type="ORF">FHP08_01180</name>
</gene>
<dbReference type="AlphaFoldDB" id="A0A5C8P3Z7"/>
<dbReference type="InterPro" id="IPR052353">
    <property type="entry name" value="Benzoxazolinone_Detox_Enz"/>
</dbReference>
<dbReference type="GO" id="GO:0003824">
    <property type="term" value="F:catalytic activity"/>
    <property type="evidence" value="ECO:0007669"/>
    <property type="project" value="InterPro"/>
</dbReference>